<proteinExistence type="predicted"/>
<dbReference type="EMBL" id="JAPUFD010000002">
    <property type="protein sequence ID" value="MDI1485945.1"/>
    <property type="molecule type" value="Genomic_DNA"/>
</dbReference>
<feature type="compositionally biased region" description="Polar residues" evidence="4">
    <location>
        <begin position="88"/>
        <end position="97"/>
    </location>
</feature>
<evidence type="ECO:0000256" key="2">
    <source>
        <dbReference type="ARBA" id="ARBA00022737"/>
    </source>
</evidence>
<evidence type="ECO:0000256" key="3">
    <source>
        <dbReference type="PROSITE-ProRule" id="PRU00235"/>
    </source>
</evidence>
<dbReference type="PROSITE" id="PS50012">
    <property type="entry name" value="RCC1_3"/>
    <property type="match status" value="6"/>
</dbReference>
<feature type="repeat" description="RCC1" evidence="3">
    <location>
        <begin position="385"/>
        <end position="442"/>
    </location>
</feature>
<feature type="repeat" description="RCC1" evidence="3">
    <location>
        <begin position="570"/>
        <end position="623"/>
    </location>
</feature>
<feature type="region of interest" description="Disordered" evidence="4">
    <location>
        <begin position="255"/>
        <end position="296"/>
    </location>
</feature>
<feature type="repeat" description="RCC1" evidence="3">
    <location>
        <begin position="317"/>
        <end position="384"/>
    </location>
</feature>
<evidence type="ECO:0000313" key="6">
    <source>
        <dbReference type="EMBL" id="MDI1485945.1"/>
    </source>
</evidence>
<dbReference type="InterPro" id="IPR009091">
    <property type="entry name" value="RCC1/BLIP-II"/>
</dbReference>
<protein>
    <recommendedName>
        <fullName evidence="5">RCC1-like domain-containing protein</fullName>
    </recommendedName>
</protein>
<dbReference type="GO" id="GO:0005737">
    <property type="term" value="C:cytoplasm"/>
    <property type="evidence" value="ECO:0007669"/>
    <property type="project" value="TreeGrafter"/>
</dbReference>
<feature type="region of interest" description="Disordered" evidence="4">
    <location>
        <begin position="38"/>
        <end position="169"/>
    </location>
</feature>
<evidence type="ECO:0000256" key="4">
    <source>
        <dbReference type="SAM" id="MobiDB-lite"/>
    </source>
</evidence>
<name>A0AA43QKF4_9LECA</name>
<reference evidence="6" key="1">
    <citation type="journal article" date="2023" name="Genome Biol. Evol.">
        <title>First Whole Genome Sequence and Flow Cytometry Genome Size Data for the Lichen-Forming Fungus Ramalina farinacea (Ascomycota).</title>
        <authorList>
            <person name="Llewellyn T."/>
            <person name="Mian S."/>
            <person name="Hill R."/>
            <person name="Leitch I.J."/>
            <person name="Gaya E."/>
        </authorList>
    </citation>
    <scope>NUCLEOTIDE SEQUENCE</scope>
    <source>
        <strain evidence="6">LIQ254RAFAR</strain>
    </source>
</reference>
<dbReference type="SUPFAM" id="SSF50985">
    <property type="entry name" value="RCC1/BLIP-II"/>
    <property type="match status" value="1"/>
</dbReference>
<keyword evidence="2" id="KW-0677">Repeat</keyword>
<feature type="repeat" description="RCC1" evidence="3">
    <location>
        <begin position="443"/>
        <end position="501"/>
    </location>
</feature>
<feature type="domain" description="RCC1-like" evidence="5">
    <location>
        <begin position="184"/>
        <end position="619"/>
    </location>
</feature>
<gene>
    <name evidence="6" type="ORF">OHK93_004134</name>
</gene>
<feature type="compositionally biased region" description="Basic and acidic residues" evidence="4">
    <location>
        <begin position="255"/>
        <end position="272"/>
    </location>
</feature>
<dbReference type="PROSITE" id="PS00625">
    <property type="entry name" value="RCC1_1"/>
    <property type="match status" value="1"/>
</dbReference>
<keyword evidence="1" id="KW-0344">Guanine-nucleotide releasing factor</keyword>
<dbReference type="PANTHER" id="PTHR45982">
    <property type="entry name" value="REGULATOR OF CHROMOSOME CONDENSATION"/>
    <property type="match status" value="1"/>
</dbReference>
<feature type="repeat" description="RCC1" evidence="3">
    <location>
        <begin position="182"/>
        <end position="238"/>
    </location>
</feature>
<dbReference type="InterPro" id="IPR051553">
    <property type="entry name" value="Ran_GTPase-activating"/>
</dbReference>
<dbReference type="AlphaFoldDB" id="A0AA43QKF4"/>
<keyword evidence="7" id="KW-1185">Reference proteome</keyword>
<dbReference type="InterPro" id="IPR058923">
    <property type="entry name" value="RCC1-like_dom"/>
</dbReference>
<evidence type="ECO:0000256" key="1">
    <source>
        <dbReference type="ARBA" id="ARBA00022658"/>
    </source>
</evidence>
<feature type="compositionally biased region" description="Low complexity" evidence="4">
    <location>
        <begin position="40"/>
        <end position="57"/>
    </location>
</feature>
<dbReference type="GO" id="GO:0005085">
    <property type="term" value="F:guanyl-nucleotide exchange factor activity"/>
    <property type="evidence" value="ECO:0007669"/>
    <property type="project" value="TreeGrafter"/>
</dbReference>
<feature type="compositionally biased region" description="Polar residues" evidence="4">
    <location>
        <begin position="1"/>
        <end position="10"/>
    </location>
</feature>
<feature type="compositionally biased region" description="Low complexity" evidence="4">
    <location>
        <begin position="72"/>
        <end position="87"/>
    </location>
</feature>
<dbReference type="Gene3D" id="2.130.10.30">
    <property type="entry name" value="Regulator of chromosome condensation 1/beta-lactamase-inhibitor protein II"/>
    <property type="match status" value="1"/>
</dbReference>
<comment type="caution">
    <text evidence="6">The sequence shown here is derived from an EMBL/GenBank/DDBJ whole genome shotgun (WGS) entry which is preliminary data.</text>
</comment>
<evidence type="ECO:0000259" key="5">
    <source>
        <dbReference type="Pfam" id="PF25390"/>
    </source>
</evidence>
<feature type="repeat" description="RCC1" evidence="3">
    <location>
        <begin position="239"/>
        <end position="316"/>
    </location>
</feature>
<dbReference type="InterPro" id="IPR000408">
    <property type="entry name" value="Reg_chr_condens"/>
</dbReference>
<dbReference type="PANTHER" id="PTHR45982:SF1">
    <property type="entry name" value="REGULATOR OF CHROMOSOME CONDENSATION"/>
    <property type="match status" value="1"/>
</dbReference>
<feature type="region of interest" description="Disordered" evidence="4">
    <location>
        <begin position="1"/>
        <end position="25"/>
    </location>
</feature>
<sequence>MRRSTRTTAPSLKAREATGTNSMATNTLTLKAGVKKAAAKPKNVAAKGKTAATKATGSSQKPKQAASKARNTTTAVASKTKTAAGTTYQATQVSSRPKSAKAVGKAKAAEKAPTPEPTDDQATQVSSRPKSAKAVGKAKATEKAPTPKPKDDHVAAQTKARVKKDTTSAPLSKINERPTQVLNVYVCGEGSNSELGLGTAKKAIDVKRPRLNPLLGAQDVKVVNLEAGGMHSLALTSDGTVLSWGVNDNQALGRHTEWDGGLKDIDDNKSDSGSDDDDDSGLNPRESNPGKVEFPPGVEIVKVAAGDSISLALTEDGEVYGWGTFRNQSGVLGFYQEQPTTRRRADPSDEGWIQSQDRPRLYEEISDAVDIKAGANHCMALTSKGMIYIWGGGEQNQLGHHINERIDIEGRACLIPKFLRTGRRKHQAIFTGNDHSFAQDINGNIWSWGLNAFGATGITEGAGEDNAAVYVPTKVNSLNNADDPVKYICGGQHHTIAITQSGAALSFGRVDGQQSGLDLANVPPEDIIYDAASQGGKPRIVTKPTPIPNVGQATFAAAGVDHSILINAAGKAYSWGIGVNYQLGLGSTNDQDLPALVDNTAVRDQQLTWAGCGGQFSMLAAPVDPMDVDGEAGPSGA</sequence>
<dbReference type="PROSITE" id="PS00626">
    <property type="entry name" value="RCC1_2"/>
    <property type="match status" value="2"/>
</dbReference>
<organism evidence="6 7">
    <name type="scientific">Ramalina farinacea</name>
    <dbReference type="NCBI Taxonomy" id="258253"/>
    <lineage>
        <taxon>Eukaryota</taxon>
        <taxon>Fungi</taxon>
        <taxon>Dikarya</taxon>
        <taxon>Ascomycota</taxon>
        <taxon>Pezizomycotina</taxon>
        <taxon>Lecanoromycetes</taxon>
        <taxon>OSLEUM clade</taxon>
        <taxon>Lecanoromycetidae</taxon>
        <taxon>Lecanorales</taxon>
        <taxon>Lecanorineae</taxon>
        <taxon>Ramalinaceae</taxon>
        <taxon>Ramalina</taxon>
    </lineage>
</organism>
<feature type="compositionally biased region" description="Polar residues" evidence="4">
    <location>
        <begin position="120"/>
        <end position="129"/>
    </location>
</feature>
<accession>A0AA43QKF4</accession>
<evidence type="ECO:0000313" key="7">
    <source>
        <dbReference type="Proteomes" id="UP001161017"/>
    </source>
</evidence>
<dbReference type="PRINTS" id="PR00633">
    <property type="entry name" value="RCCNDNSATION"/>
</dbReference>
<dbReference type="Pfam" id="PF25390">
    <property type="entry name" value="WD40_RLD"/>
    <property type="match status" value="1"/>
</dbReference>
<dbReference type="Proteomes" id="UP001161017">
    <property type="component" value="Unassembled WGS sequence"/>
</dbReference>